<dbReference type="Proteomes" id="UP000198923">
    <property type="component" value="Unassembled WGS sequence"/>
</dbReference>
<dbReference type="InterPro" id="IPR001279">
    <property type="entry name" value="Metallo-B-lactamas"/>
</dbReference>
<dbReference type="STRING" id="504805.SAMN05421505_12430"/>
<evidence type="ECO:0000313" key="2">
    <source>
        <dbReference type="EMBL" id="SDH84023.1"/>
    </source>
</evidence>
<feature type="domain" description="Metallo-beta-lactamase" evidence="1">
    <location>
        <begin position="41"/>
        <end position="155"/>
    </location>
</feature>
<reference evidence="2 3" key="1">
    <citation type="submission" date="2016-10" db="EMBL/GenBank/DDBJ databases">
        <authorList>
            <person name="de Groot N.N."/>
        </authorList>
    </citation>
    <scope>NUCLEOTIDE SEQUENCE [LARGE SCALE GENOMIC DNA]</scope>
    <source>
        <strain evidence="2 3">CPCC 201354</strain>
    </source>
</reference>
<name>A0A1G8FPB0_9ACTN</name>
<dbReference type="SUPFAM" id="SSF56281">
    <property type="entry name" value="Metallo-hydrolase/oxidoreductase"/>
    <property type="match status" value="1"/>
</dbReference>
<gene>
    <name evidence="2" type="ORF">SAMN05421505_12430</name>
</gene>
<protein>
    <recommendedName>
        <fullName evidence="1">Metallo-beta-lactamase domain-containing protein</fullName>
    </recommendedName>
</protein>
<evidence type="ECO:0000313" key="3">
    <source>
        <dbReference type="Proteomes" id="UP000198923"/>
    </source>
</evidence>
<keyword evidence="3" id="KW-1185">Reference proteome</keyword>
<dbReference type="Gene3D" id="3.60.15.10">
    <property type="entry name" value="Ribonuclease Z/Hydroxyacylglutathione hydrolase-like"/>
    <property type="match status" value="1"/>
</dbReference>
<dbReference type="InterPro" id="IPR036866">
    <property type="entry name" value="RibonucZ/Hydroxyglut_hydro"/>
</dbReference>
<proteinExistence type="predicted"/>
<evidence type="ECO:0000259" key="1">
    <source>
        <dbReference type="Pfam" id="PF00753"/>
    </source>
</evidence>
<dbReference type="EMBL" id="FNCN01000024">
    <property type="protein sequence ID" value="SDH84023.1"/>
    <property type="molecule type" value="Genomic_DNA"/>
</dbReference>
<organism evidence="2 3">
    <name type="scientific">Sinosporangium album</name>
    <dbReference type="NCBI Taxonomy" id="504805"/>
    <lineage>
        <taxon>Bacteria</taxon>
        <taxon>Bacillati</taxon>
        <taxon>Actinomycetota</taxon>
        <taxon>Actinomycetes</taxon>
        <taxon>Streptosporangiales</taxon>
        <taxon>Streptosporangiaceae</taxon>
        <taxon>Sinosporangium</taxon>
    </lineage>
</organism>
<dbReference type="AlphaFoldDB" id="A0A1G8FPB0"/>
<dbReference type="Pfam" id="PF00753">
    <property type="entry name" value="Lactamase_B"/>
    <property type="match status" value="1"/>
</dbReference>
<accession>A0A1G8FPB0</accession>
<sequence length="291" mass="32453">MMSDQISAIPPRELEPGFWWLPQCVPTGPVFDGVRAHLHASQFLIVGSDATLLYDVGFPSLNSDLHAGLDQALGDRPLDWVIPSHPELPHSGDLEALFERYPNLRVGGDVRDYHLYLPEYADRFHELPIGHVIDLGDGYSFKVMPAVIRDIPNTVWGYEARTQTLFTADGIAYTHHPPPDDPDDEDDDTFHLPGECLLTSTELDVEPTLDQATFVTRTALYWTRFLSSEPYFEELEQILATHPIRMMAPTHGNIVTNPASVLPVIREAHRLALVEGKSARAANPFAKPTAT</sequence>